<evidence type="ECO:0000313" key="5">
    <source>
        <dbReference type="Proteomes" id="UP001144372"/>
    </source>
</evidence>
<proteinExistence type="predicted"/>
<dbReference type="PIRSF" id="PIRSF014972">
    <property type="entry name" value="FlK"/>
    <property type="match status" value="1"/>
</dbReference>
<evidence type="ECO:0000259" key="3">
    <source>
        <dbReference type="Pfam" id="PF22636"/>
    </source>
</evidence>
<reference evidence="4" key="1">
    <citation type="submission" date="2022-12" db="EMBL/GenBank/DDBJ databases">
        <title>Reference genome sequencing for broad-spectrum identification of bacterial and archaeal isolates by mass spectrometry.</title>
        <authorList>
            <person name="Sekiguchi Y."/>
            <person name="Tourlousse D.M."/>
        </authorList>
    </citation>
    <scope>NUCLEOTIDE SEQUENCE</scope>
    <source>
        <strain evidence="4">ASRB1</strain>
    </source>
</reference>
<feature type="binding site" evidence="2">
    <location>
        <position position="65"/>
    </location>
    <ligand>
        <name>CoA</name>
        <dbReference type="ChEBI" id="CHEBI:57287"/>
    </ligand>
</feature>
<feature type="active site" evidence="1">
    <location>
        <position position="38"/>
    </location>
</feature>
<dbReference type="Pfam" id="PF22636">
    <property type="entry name" value="FlK"/>
    <property type="match status" value="1"/>
</dbReference>
<dbReference type="InterPro" id="IPR054485">
    <property type="entry name" value="FlK-like_dom"/>
</dbReference>
<keyword evidence="5" id="KW-1185">Reference proteome</keyword>
<organism evidence="4 5">
    <name type="scientific">Desulforhabdus amnigena</name>
    <dbReference type="NCBI Taxonomy" id="40218"/>
    <lineage>
        <taxon>Bacteria</taxon>
        <taxon>Pseudomonadati</taxon>
        <taxon>Thermodesulfobacteriota</taxon>
        <taxon>Syntrophobacteria</taxon>
        <taxon>Syntrophobacterales</taxon>
        <taxon>Syntrophobacteraceae</taxon>
        <taxon>Desulforhabdus</taxon>
    </lineage>
</organism>
<accession>A0A9W6FTR4</accession>
<sequence length="136" mass="14630">MTSQANLEPGMKGTSSGMVDAHNTAIAMGSGEVEVFATPAVVALMEAAAVQCLKGRLAAGETSVGVRMELSHIAATPVGMQVRAEASLEKIDGRRLFFRVTAYDEVEKIGEGEHERFIVQKDRFFSRVLGKKETSK</sequence>
<feature type="binding site" evidence="2">
    <location>
        <position position="116"/>
    </location>
    <ligand>
        <name>substrate</name>
    </ligand>
</feature>
<comment type="caution">
    <text evidence="4">The sequence shown here is derived from an EMBL/GenBank/DDBJ whole genome shotgun (WGS) entry which is preliminary data.</text>
</comment>
<dbReference type="Gene3D" id="3.10.129.10">
    <property type="entry name" value="Hotdog Thioesterase"/>
    <property type="match status" value="1"/>
</dbReference>
<feature type="active site" evidence="1">
    <location>
        <position position="72"/>
    </location>
</feature>
<evidence type="ECO:0000256" key="2">
    <source>
        <dbReference type="PIRSR" id="PIRSR014972-2"/>
    </source>
</evidence>
<feature type="domain" description="Fluoroacetyl-CoA-specific thioesterase-like" evidence="3">
    <location>
        <begin position="19"/>
        <end position="121"/>
    </location>
</feature>
<dbReference type="PANTHER" id="PTHR36934:SF1">
    <property type="entry name" value="THIOESTERASE DOMAIN-CONTAINING PROTEIN"/>
    <property type="match status" value="1"/>
</dbReference>
<evidence type="ECO:0000256" key="1">
    <source>
        <dbReference type="PIRSR" id="PIRSR014972-1"/>
    </source>
</evidence>
<evidence type="ECO:0000313" key="4">
    <source>
        <dbReference type="EMBL" id="GLI34595.1"/>
    </source>
</evidence>
<dbReference type="RefSeq" id="WP_281793948.1">
    <property type="nucleotide sequence ID" value="NZ_BSDR01000001.1"/>
</dbReference>
<name>A0A9W6FTR4_9BACT</name>
<dbReference type="PANTHER" id="PTHR36934">
    <property type="entry name" value="BLR0278 PROTEIN"/>
    <property type="match status" value="1"/>
</dbReference>
<dbReference type="InterPro" id="IPR029069">
    <property type="entry name" value="HotDog_dom_sf"/>
</dbReference>
<protein>
    <submittedName>
        <fullName evidence="4">Thioesterase</fullName>
    </submittedName>
</protein>
<feature type="active site" evidence="1">
    <location>
        <position position="46"/>
    </location>
</feature>
<dbReference type="EMBL" id="BSDR01000001">
    <property type="protein sequence ID" value="GLI34595.1"/>
    <property type="molecule type" value="Genomic_DNA"/>
</dbReference>
<dbReference type="Proteomes" id="UP001144372">
    <property type="component" value="Unassembled WGS sequence"/>
</dbReference>
<gene>
    <name evidence="4" type="ORF">DAMNIGENAA_20280</name>
</gene>
<dbReference type="InterPro" id="IPR025540">
    <property type="entry name" value="FlK"/>
</dbReference>
<feature type="binding site" evidence="2">
    <location>
        <position position="65"/>
    </location>
    <ligand>
        <name>substrate</name>
    </ligand>
</feature>
<dbReference type="AlphaFoldDB" id="A0A9W6FTR4"/>
<dbReference type="SUPFAM" id="SSF54637">
    <property type="entry name" value="Thioesterase/thiol ester dehydrase-isomerase"/>
    <property type="match status" value="1"/>
</dbReference>